<accession>A0A3G9JWH6</accession>
<keyword evidence="2" id="KW-1185">Reference proteome</keyword>
<dbReference type="EMBL" id="AP019309">
    <property type="protein sequence ID" value="BBH27419.1"/>
    <property type="molecule type" value="Genomic_DNA"/>
</dbReference>
<dbReference type="Proteomes" id="UP000268059">
    <property type="component" value="Chromosome"/>
</dbReference>
<proteinExistence type="predicted"/>
<organism evidence="1 2">
    <name type="scientific">Intestinibaculum porci</name>
    <dbReference type="NCBI Taxonomy" id="2487118"/>
    <lineage>
        <taxon>Bacteria</taxon>
        <taxon>Bacillati</taxon>
        <taxon>Bacillota</taxon>
        <taxon>Erysipelotrichia</taxon>
        <taxon>Erysipelotrichales</taxon>
        <taxon>Erysipelotrichaceae</taxon>
        <taxon>Intestinibaculum</taxon>
    </lineage>
</organism>
<name>A0A3G9JWH6_9FIRM</name>
<dbReference type="InParanoid" id="A0A3G9JWH6"/>
<reference evidence="1 2" key="1">
    <citation type="submission" date="2018-11" db="EMBL/GenBank/DDBJ databases">
        <title>Novel Erysipelotrichaceae bacterium isolated from small intestine of a swine.</title>
        <authorList>
            <person name="Kim J.S."/>
            <person name="Choe H."/>
            <person name="Lee Y.R."/>
            <person name="Kim K.M."/>
            <person name="Park D.S."/>
        </authorList>
    </citation>
    <scope>NUCLEOTIDE SEQUENCE [LARGE SCALE GENOMIC DNA]</scope>
    <source>
        <strain evidence="1 2">SG0102</strain>
    </source>
</reference>
<dbReference type="OrthoDB" id="2243939at2"/>
<dbReference type="KEGG" id="ebm:SG0102_23530"/>
<protein>
    <submittedName>
        <fullName evidence="1">Uncharacterized protein</fullName>
    </submittedName>
</protein>
<dbReference type="RefSeq" id="WP_125120144.1">
    <property type="nucleotide sequence ID" value="NZ_AP019309.1"/>
</dbReference>
<evidence type="ECO:0000313" key="1">
    <source>
        <dbReference type="EMBL" id="BBH27419.1"/>
    </source>
</evidence>
<sequence>MTKIKYKIYYGHHATSKNIATKIIETNHFEKSTNDIINNDYILDKNVKYHWLGNGIYFWDDDIDIAKLWGKQKFGNKYAVLLVPLKVERDRVFDLRKEINRKAAITLMEKIIEKCNNFEELDIMLKNRAIGFACELMQNKANNYDLYYNDFQVSSKNQISFPIKLTPQICVTNDSIIQYNEIEVVYEKGDE</sequence>
<gene>
    <name evidence="1" type="ORF">SG0102_23530</name>
</gene>
<evidence type="ECO:0000313" key="2">
    <source>
        <dbReference type="Proteomes" id="UP000268059"/>
    </source>
</evidence>
<dbReference type="AlphaFoldDB" id="A0A3G9JWH6"/>